<accession>M0M344</accession>
<name>M0M344_9EURY</name>
<dbReference type="AlphaFoldDB" id="M0M344"/>
<evidence type="ECO:0000313" key="1">
    <source>
        <dbReference type="EMBL" id="EMA40242.1"/>
    </source>
</evidence>
<protein>
    <submittedName>
        <fullName evidence="1">Uncharacterized protein</fullName>
    </submittedName>
</protein>
<dbReference type="Proteomes" id="UP000011607">
    <property type="component" value="Unassembled WGS sequence"/>
</dbReference>
<dbReference type="EMBL" id="AOMA01000073">
    <property type="protein sequence ID" value="EMA40242.1"/>
    <property type="molecule type" value="Genomic_DNA"/>
</dbReference>
<sequence>MKLVPYRVGPGRQRERCTVIVLADLAEFVYQRYCRSEYRYRIGHRVSTCDFETISVVSLPAHPCETTPRFDDRFFGLG</sequence>
<gene>
    <name evidence="1" type="ORF">C446_07452</name>
</gene>
<comment type="caution">
    <text evidence="1">The sequence shown here is derived from an EMBL/GenBank/DDBJ whole genome shotgun (WGS) entry which is preliminary data.</text>
</comment>
<proteinExistence type="predicted"/>
<reference evidence="1 2" key="1">
    <citation type="journal article" date="2014" name="PLoS Genet.">
        <title>Phylogenetically driven sequencing of extremely halophilic archaea reveals strategies for static and dynamic osmo-response.</title>
        <authorList>
            <person name="Becker E.A."/>
            <person name="Seitzer P.M."/>
            <person name="Tritt A."/>
            <person name="Larsen D."/>
            <person name="Krusor M."/>
            <person name="Yao A.I."/>
            <person name="Wu D."/>
            <person name="Madern D."/>
            <person name="Eisen J.A."/>
            <person name="Darling A.E."/>
            <person name="Facciotti M.T."/>
        </authorList>
    </citation>
    <scope>NUCLEOTIDE SEQUENCE [LARGE SCALE GENOMIC DNA]</scope>
    <source>
        <strain evidence="1 2">JCM 10879</strain>
    </source>
</reference>
<dbReference type="STRING" id="1227454.C446_07452"/>
<evidence type="ECO:0000313" key="2">
    <source>
        <dbReference type="Proteomes" id="UP000011607"/>
    </source>
</evidence>
<organism evidence="1 2">
    <name type="scientific">Halobiforma nitratireducens JCM 10879</name>
    <dbReference type="NCBI Taxonomy" id="1227454"/>
    <lineage>
        <taxon>Archaea</taxon>
        <taxon>Methanobacteriati</taxon>
        <taxon>Methanobacteriota</taxon>
        <taxon>Stenosarchaea group</taxon>
        <taxon>Halobacteria</taxon>
        <taxon>Halobacteriales</taxon>
        <taxon>Natrialbaceae</taxon>
        <taxon>Halobiforma</taxon>
    </lineage>
</organism>
<keyword evidence="2" id="KW-1185">Reference proteome</keyword>